<dbReference type="EMBL" id="CAJOAY010034038">
    <property type="protein sequence ID" value="CAF4442371.1"/>
    <property type="molecule type" value="Genomic_DNA"/>
</dbReference>
<comment type="caution">
    <text evidence="1">The sequence shown here is derived from an EMBL/GenBank/DDBJ whole genome shotgun (WGS) entry which is preliminary data.</text>
</comment>
<evidence type="ECO:0000313" key="2">
    <source>
        <dbReference type="Proteomes" id="UP000663881"/>
    </source>
</evidence>
<organism evidence="1 2">
    <name type="scientific">Adineta steineri</name>
    <dbReference type="NCBI Taxonomy" id="433720"/>
    <lineage>
        <taxon>Eukaryota</taxon>
        <taxon>Metazoa</taxon>
        <taxon>Spiralia</taxon>
        <taxon>Gnathifera</taxon>
        <taxon>Rotifera</taxon>
        <taxon>Eurotatoria</taxon>
        <taxon>Bdelloidea</taxon>
        <taxon>Adinetida</taxon>
        <taxon>Adinetidae</taxon>
        <taxon>Adineta</taxon>
    </lineage>
</organism>
<feature type="non-terminal residue" evidence="1">
    <location>
        <position position="1"/>
    </location>
</feature>
<gene>
    <name evidence="1" type="ORF">OKA104_LOCUS53699</name>
</gene>
<accession>A0A820RVH5</accession>
<evidence type="ECO:0000313" key="1">
    <source>
        <dbReference type="EMBL" id="CAF4442371.1"/>
    </source>
</evidence>
<name>A0A820RVH5_9BILA</name>
<sequence length="78" mass="9329">IMTDHHKDHIQLLQNTMTKTSSGKRYRETTNYYLEWLVCFYSEQIESTFNQLDFIDPENVPVGLISLMQTTKINWNKE</sequence>
<dbReference type="Proteomes" id="UP000663881">
    <property type="component" value="Unassembled WGS sequence"/>
</dbReference>
<dbReference type="AlphaFoldDB" id="A0A820RVH5"/>
<reference evidence="1" key="1">
    <citation type="submission" date="2021-02" db="EMBL/GenBank/DDBJ databases">
        <authorList>
            <person name="Nowell W R."/>
        </authorList>
    </citation>
    <scope>NUCLEOTIDE SEQUENCE</scope>
</reference>
<proteinExistence type="predicted"/>
<protein>
    <submittedName>
        <fullName evidence="1">Uncharacterized protein</fullName>
    </submittedName>
</protein>